<dbReference type="RefSeq" id="WP_380736557.1">
    <property type="nucleotide sequence ID" value="NZ_JBHTJP010000032.1"/>
</dbReference>
<evidence type="ECO:0000256" key="2">
    <source>
        <dbReference type="ARBA" id="ARBA00022475"/>
    </source>
</evidence>
<dbReference type="PANTHER" id="PTHR30509:SF8">
    <property type="entry name" value="INNER MEMBRANE PROTEIN YCCS"/>
    <property type="match status" value="1"/>
</dbReference>
<feature type="transmembrane region" description="Helical" evidence="8">
    <location>
        <begin position="94"/>
        <end position="111"/>
    </location>
</feature>
<dbReference type="InterPro" id="IPR049453">
    <property type="entry name" value="Memb_transporter_dom"/>
</dbReference>
<comment type="similarity">
    <text evidence="6">Belongs to the YccS/YhfK family.</text>
</comment>
<protein>
    <submittedName>
        <fullName evidence="11">FUSC family membrane protein</fullName>
    </submittedName>
</protein>
<name>A0ABW3ICG1_9FLAO</name>
<dbReference type="EMBL" id="JBHTJP010000032">
    <property type="protein sequence ID" value="MFD0975535.1"/>
    <property type="molecule type" value="Genomic_DNA"/>
</dbReference>
<sequence length="747" mass="85933">MNLTQYFKSFLELLKTAEFSKGISFAVAAILPILLANHFGQASVGVAMAIGVLLSSPSDVPGSLERRMTGVFFSVIMATLGTLLAGYAAMSNVLMIPVLAVLIFGFSMISVFGFRASLIAFSGLFAIVLSLAKVPSEGSVLVHSLLVGTGGLWYLIFTVLLHFLTRRKETENLMAEGFELTAEYLQIRVNLMRDDSGDRESLKKELLRVQTSINENHELTRDVVISRRKNFGRSGVVRKKLLIFMDLIDILELGMANPVNYERMQQLFTNRKKELDLINDWSEAMVLQMKEISRVWRDRKTYETNPDLEEKRRKVWEAFRHFEKDARFPEERETILVFRNLIVFKEKQHQKIRSIERLLKEYEGKPKLTPKTKEAERFLTTQEYDFKTLLDNLDFKSPIFRHSLRLTVVLIAGLLLGRLFHFQNAYWILLTSLVIMRPGYALTRDRFKQRLYGTLIGGAIAVSIVLMVQNTMVYAVLAVITLVFAFSMIQRNYKAAAAFITLNVIFVYSLLRPNAFEVIQYRMLDTVLGAGLAFLGNKFFWPTWEYKGIKNYISASIQANLNYLQEIEDYYLKKGKLPTTYKLSRKQAFLKAGDLNAAFQRMAQEPEQGESDLGTVFKIVSVNQELLSASASLGTFIRVQTTTSASRHFTNYMRAIRENLQHSEEMLQEESIKKRPFKEEIEQAESYFKEKYEELVELRRKEKELGQVEISEDLRKRLQEIQIITDQLKWLLDLSENLKVLISKTAF</sequence>
<evidence type="ECO:0000313" key="11">
    <source>
        <dbReference type="EMBL" id="MFD0975535.1"/>
    </source>
</evidence>
<keyword evidence="12" id="KW-1185">Reference proteome</keyword>
<comment type="subcellular location">
    <subcellularLocation>
        <location evidence="1">Cell membrane</location>
        <topology evidence="1">Multi-pass membrane protein</topology>
    </subcellularLocation>
</comment>
<keyword evidence="5 8" id="KW-0472">Membrane</keyword>
<organism evidence="11 12">
    <name type="scientific">Salinimicrobium gaetbulicola</name>
    <dbReference type="NCBI Taxonomy" id="999702"/>
    <lineage>
        <taxon>Bacteria</taxon>
        <taxon>Pseudomonadati</taxon>
        <taxon>Bacteroidota</taxon>
        <taxon>Flavobacteriia</taxon>
        <taxon>Flavobacteriales</taxon>
        <taxon>Flavobacteriaceae</taxon>
        <taxon>Salinimicrobium</taxon>
    </lineage>
</organism>
<feature type="transmembrane region" description="Helical" evidence="8">
    <location>
        <begin position="68"/>
        <end position="88"/>
    </location>
</feature>
<feature type="transmembrane region" description="Helical" evidence="8">
    <location>
        <begin position="118"/>
        <end position="134"/>
    </location>
</feature>
<evidence type="ECO:0000256" key="3">
    <source>
        <dbReference type="ARBA" id="ARBA00022692"/>
    </source>
</evidence>
<gene>
    <name evidence="11" type="ORF">ACFQ1G_01915</name>
</gene>
<feature type="domain" description="Integral membrane bound transporter" evidence="10">
    <location>
        <begin position="414"/>
        <end position="535"/>
    </location>
</feature>
<dbReference type="Pfam" id="PF12805">
    <property type="entry name" value="FUSC-like"/>
    <property type="match status" value="1"/>
</dbReference>
<accession>A0ABW3ICG1</accession>
<feature type="transmembrane region" description="Helical" evidence="8">
    <location>
        <begin position="455"/>
        <end position="487"/>
    </location>
</feature>
<evidence type="ECO:0000256" key="1">
    <source>
        <dbReference type="ARBA" id="ARBA00004651"/>
    </source>
</evidence>
<evidence type="ECO:0000256" key="8">
    <source>
        <dbReference type="SAM" id="Phobius"/>
    </source>
</evidence>
<feature type="transmembrane region" description="Helical" evidence="8">
    <location>
        <begin position="493"/>
        <end position="511"/>
    </location>
</feature>
<feature type="transmembrane region" description="Helical" evidence="8">
    <location>
        <begin position="140"/>
        <end position="164"/>
    </location>
</feature>
<evidence type="ECO:0000313" key="12">
    <source>
        <dbReference type="Proteomes" id="UP001597100"/>
    </source>
</evidence>
<proteinExistence type="inferred from homology"/>
<feature type="coiled-coil region" evidence="7">
    <location>
        <begin position="653"/>
        <end position="701"/>
    </location>
</feature>
<dbReference type="InterPro" id="IPR032692">
    <property type="entry name" value="YccS_N"/>
</dbReference>
<evidence type="ECO:0000256" key="7">
    <source>
        <dbReference type="SAM" id="Coils"/>
    </source>
</evidence>
<feature type="transmembrane region" description="Helical" evidence="8">
    <location>
        <begin position="23"/>
        <end position="56"/>
    </location>
</feature>
<evidence type="ECO:0000259" key="9">
    <source>
        <dbReference type="Pfam" id="PF12805"/>
    </source>
</evidence>
<evidence type="ECO:0000256" key="6">
    <source>
        <dbReference type="ARBA" id="ARBA00043993"/>
    </source>
</evidence>
<dbReference type="PANTHER" id="PTHR30509">
    <property type="entry name" value="P-HYDROXYBENZOIC ACID EFFLUX PUMP SUBUNIT-RELATED"/>
    <property type="match status" value="1"/>
</dbReference>
<evidence type="ECO:0000256" key="5">
    <source>
        <dbReference type="ARBA" id="ARBA00023136"/>
    </source>
</evidence>
<dbReference type="Pfam" id="PF13515">
    <property type="entry name" value="FUSC_2"/>
    <property type="match status" value="1"/>
</dbReference>
<keyword evidence="3 8" id="KW-0812">Transmembrane</keyword>
<feature type="transmembrane region" description="Helical" evidence="8">
    <location>
        <begin position="403"/>
        <end position="420"/>
    </location>
</feature>
<feature type="domain" description="Integral membrane protein YccS N-terminal" evidence="9">
    <location>
        <begin position="72"/>
        <end position="337"/>
    </location>
</feature>
<evidence type="ECO:0000256" key="4">
    <source>
        <dbReference type="ARBA" id="ARBA00022989"/>
    </source>
</evidence>
<reference evidence="12" key="1">
    <citation type="journal article" date="2019" name="Int. J. Syst. Evol. Microbiol.">
        <title>The Global Catalogue of Microorganisms (GCM) 10K type strain sequencing project: providing services to taxonomists for standard genome sequencing and annotation.</title>
        <authorList>
            <consortium name="The Broad Institute Genomics Platform"/>
            <consortium name="The Broad Institute Genome Sequencing Center for Infectious Disease"/>
            <person name="Wu L."/>
            <person name="Ma J."/>
        </authorList>
    </citation>
    <scope>NUCLEOTIDE SEQUENCE [LARGE SCALE GENOMIC DNA]</scope>
    <source>
        <strain evidence="12">CCUG 60898</strain>
    </source>
</reference>
<comment type="caution">
    <text evidence="11">The sequence shown here is derived from an EMBL/GenBank/DDBJ whole genome shotgun (WGS) entry which is preliminary data.</text>
</comment>
<dbReference type="Proteomes" id="UP001597100">
    <property type="component" value="Unassembled WGS sequence"/>
</dbReference>
<keyword evidence="2" id="KW-1003">Cell membrane</keyword>
<keyword evidence="7" id="KW-0175">Coiled coil</keyword>
<evidence type="ECO:0000259" key="10">
    <source>
        <dbReference type="Pfam" id="PF13515"/>
    </source>
</evidence>
<keyword evidence="4 8" id="KW-1133">Transmembrane helix</keyword>